<comment type="caution">
    <text evidence="2">The sequence shown here is derived from an EMBL/GenBank/DDBJ whole genome shotgun (WGS) entry which is preliminary data.</text>
</comment>
<dbReference type="Proteomes" id="UP001304298">
    <property type="component" value="Unassembled WGS sequence"/>
</dbReference>
<keyword evidence="1" id="KW-0472">Membrane</keyword>
<evidence type="ECO:0000256" key="1">
    <source>
        <dbReference type="SAM" id="Phobius"/>
    </source>
</evidence>
<keyword evidence="1" id="KW-0812">Transmembrane</keyword>
<gene>
    <name evidence="2" type="ORF">VA596_00405</name>
</gene>
<keyword evidence="1" id="KW-1133">Transmembrane helix</keyword>
<dbReference type="EMBL" id="JAYFSI010000001">
    <property type="protein sequence ID" value="MEA5357978.1"/>
    <property type="molecule type" value="Genomic_DNA"/>
</dbReference>
<keyword evidence="3" id="KW-1185">Reference proteome</keyword>
<protein>
    <submittedName>
        <fullName evidence="2">Uncharacterized protein</fullName>
    </submittedName>
</protein>
<evidence type="ECO:0000313" key="2">
    <source>
        <dbReference type="EMBL" id="MEA5357978.1"/>
    </source>
</evidence>
<reference evidence="2 3" key="1">
    <citation type="submission" date="2023-12" db="EMBL/GenBank/DDBJ databases">
        <title>Amycolatopsis sp. V23-08.</title>
        <authorList>
            <person name="Somphong A."/>
        </authorList>
    </citation>
    <scope>NUCLEOTIDE SEQUENCE [LARGE SCALE GENOMIC DNA]</scope>
    <source>
        <strain evidence="2 3">V23-08</strain>
    </source>
</reference>
<accession>A0ABU5QVU0</accession>
<sequence>MSLDPALAAAIAGGSGLPVLIYGAARIADRVAFLIGLRMLLRRGRPRASDAVLSDYITHHAPRSRRNPAPP</sequence>
<feature type="transmembrane region" description="Helical" evidence="1">
    <location>
        <begin position="6"/>
        <end position="25"/>
    </location>
</feature>
<evidence type="ECO:0000313" key="3">
    <source>
        <dbReference type="Proteomes" id="UP001304298"/>
    </source>
</evidence>
<organism evidence="2 3">
    <name type="scientific">Amycolatopsis heterodermiae</name>
    <dbReference type="NCBI Taxonomy" id="3110235"/>
    <lineage>
        <taxon>Bacteria</taxon>
        <taxon>Bacillati</taxon>
        <taxon>Actinomycetota</taxon>
        <taxon>Actinomycetes</taxon>
        <taxon>Pseudonocardiales</taxon>
        <taxon>Pseudonocardiaceae</taxon>
        <taxon>Amycolatopsis</taxon>
    </lineage>
</organism>
<dbReference type="RefSeq" id="WP_323322385.1">
    <property type="nucleotide sequence ID" value="NZ_JAYFSI010000001.1"/>
</dbReference>
<proteinExistence type="predicted"/>
<name>A0ABU5QVU0_9PSEU</name>